<sequence length="178" mass="21148">MIRQNINKETTTYKLIHNQYIKELNAMLEFNQGRLTKRLFESQWALLPFHWFMKDFRNLKNTNIEITAEGFMLETAEILKDKYGIELGEKEIANFISGYNNILEQQTLFETVIEIEEERFFEDYDQLKKMKAKEQKIEEAKLQVLNLYASTKNILNSSVLNVSSYLETIQKRPKLHKG</sequence>
<dbReference type="Proteomes" id="UP000576082">
    <property type="component" value="Unassembled WGS sequence"/>
</dbReference>
<dbReference type="AlphaFoldDB" id="A0A7X9RU89"/>
<protein>
    <submittedName>
        <fullName evidence="1">Uncharacterized protein</fullName>
    </submittedName>
</protein>
<evidence type="ECO:0000313" key="2">
    <source>
        <dbReference type="Proteomes" id="UP000576082"/>
    </source>
</evidence>
<dbReference type="EMBL" id="JABANE010000030">
    <property type="protein sequence ID" value="NME68807.1"/>
    <property type="molecule type" value="Genomic_DNA"/>
</dbReference>
<accession>A0A7X9RU89</accession>
<organism evidence="1 2">
    <name type="scientific">Flammeovirga aprica JL-4</name>
    <dbReference type="NCBI Taxonomy" id="694437"/>
    <lineage>
        <taxon>Bacteria</taxon>
        <taxon>Pseudomonadati</taxon>
        <taxon>Bacteroidota</taxon>
        <taxon>Cytophagia</taxon>
        <taxon>Cytophagales</taxon>
        <taxon>Flammeovirgaceae</taxon>
        <taxon>Flammeovirga</taxon>
    </lineage>
</organism>
<comment type="caution">
    <text evidence="1">The sequence shown here is derived from an EMBL/GenBank/DDBJ whole genome shotgun (WGS) entry which is preliminary data.</text>
</comment>
<evidence type="ECO:0000313" key="1">
    <source>
        <dbReference type="EMBL" id="NME68807.1"/>
    </source>
</evidence>
<reference evidence="1 2" key="1">
    <citation type="submission" date="2020-04" db="EMBL/GenBank/DDBJ databases">
        <title>Flammeovirga sp. SR4, a novel species isolated from seawater.</title>
        <authorList>
            <person name="Wang X."/>
        </authorList>
    </citation>
    <scope>NUCLEOTIDE SEQUENCE [LARGE SCALE GENOMIC DNA]</scope>
    <source>
        <strain evidence="1 2">ATCC 23126</strain>
    </source>
</reference>
<gene>
    <name evidence="1" type="ORF">HHU12_12615</name>
</gene>
<name>A0A7X9RU89_9BACT</name>
<proteinExistence type="predicted"/>
<keyword evidence="2" id="KW-1185">Reference proteome</keyword>
<dbReference type="RefSeq" id="WP_169657100.1">
    <property type="nucleotide sequence ID" value="NZ_JABANE010000030.1"/>
</dbReference>